<evidence type="ECO:0000313" key="4">
    <source>
        <dbReference type="Proteomes" id="UP001633002"/>
    </source>
</evidence>
<evidence type="ECO:0000259" key="2">
    <source>
        <dbReference type="Pfam" id="PF03732"/>
    </source>
</evidence>
<evidence type="ECO:0000256" key="1">
    <source>
        <dbReference type="SAM" id="MobiDB-lite"/>
    </source>
</evidence>
<feature type="compositionally biased region" description="Basic and acidic residues" evidence="1">
    <location>
        <begin position="1"/>
        <end position="13"/>
    </location>
</feature>
<evidence type="ECO:0000313" key="3">
    <source>
        <dbReference type="EMBL" id="KAL3699573.1"/>
    </source>
</evidence>
<feature type="domain" description="Retrotransposon gag" evidence="2">
    <location>
        <begin position="351"/>
        <end position="439"/>
    </location>
</feature>
<dbReference type="Proteomes" id="UP001633002">
    <property type="component" value="Unassembled WGS sequence"/>
</dbReference>
<protein>
    <recommendedName>
        <fullName evidence="2">Retrotransposon gag domain-containing protein</fullName>
    </recommendedName>
</protein>
<feature type="region of interest" description="Disordered" evidence="1">
    <location>
        <begin position="1"/>
        <end position="29"/>
    </location>
</feature>
<dbReference type="Pfam" id="PF03732">
    <property type="entry name" value="Retrotrans_gag"/>
    <property type="match status" value="1"/>
</dbReference>
<feature type="compositionally biased region" description="Polar residues" evidence="1">
    <location>
        <begin position="97"/>
        <end position="118"/>
    </location>
</feature>
<proteinExistence type="predicted"/>
<dbReference type="InterPro" id="IPR005162">
    <property type="entry name" value="Retrotrans_gag_dom"/>
</dbReference>
<feature type="region of interest" description="Disordered" evidence="1">
    <location>
        <begin position="78"/>
        <end position="121"/>
    </location>
</feature>
<feature type="region of interest" description="Disordered" evidence="1">
    <location>
        <begin position="481"/>
        <end position="517"/>
    </location>
</feature>
<dbReference type="PANTHER" id="PTHR33223">
    <property type="entry name" value="CCHC-TYPE DOMAIN-CONTAINING PROTEIN"/>
    <property type="match status" value="1"/>
</dbReference>
<gene>
    <name evidence="3" type="ORF">R1sor_017595</name>
</gene>
<accession>A0ABD3I7B9</accession>
<reference evidence="3 4" key="1">
    <citation type="submission" date="2024-09" db="EMBL/GenBank/DDBJ databases">
        <title>Chromosome-scale assembly of Riccia sorocarpa.</title>
        <authorList>
            <person name="Paukszto L."/>
        </authorList>
    </citation>
    <scope>NUCLEOTIDE SEQUENCE [LARGE SCALE GENOMIC DNA]</scope>
    <source>
        <strain evidence="3">LP-2024</strain>
        <tissue evidence="3">Aerial parts of the thallus</tissue>
    </source>
</reference>
<feature type="compositionally biased region" description="Polar residues" evidence="1">
    <location>
        <begin position="14"/>
        <end position="23"/>
    </location>
</feature>
<sequence>MSSEGNRRIRKTDFSQLYTSSAGRTFHKKSLEKNINEVRLVLEELDDPARVERLENENIQELKVNFRQLLQAYEYQQEVKEERKGKGPASDSETEDTSQGPDPSNQFSSEPDNPTLTSEGIGRRNIFSNIFTITPNLSARDNINPLFGELNQNPEAGTTEGEQELDPVGSAARLRVDWDPNPVPSEGPDWNSTPSWREGGTPGGNSSPRDTPRGTPGSTTGNTPRSSHTPEGLPAQPTVPNPVVIPDPTAVPVGIPDPVAVSVPAPGITPAVPLPPVNPVLHVPQSSIPAAPTRVPATVPVNQFVNLWAPAPRIPRQGGAQPSAVPRRPAAVNPHPTTMNINGENAVHKAKLFPATLKQSAFAWYSKLDPQTQTDWDDVKTEFLEQFRVAQKDPDIMYQIQNMKQQEKETIKEFLTRFRLMIRRLEVPPTDAQKITWLRNAVHQRFITSIEDREYANADDFEDKLNMCAYSMAYRDGALSNERDAYRRTDQDSEDEHSDDSSGTKKKKRYLREQRTE</sequence>
<dbReference type="AlphaFoldDB" id="A0ABD3I7B9"/>
<feature type="compositionally biased region" description="Polar residues" evidence="1">
    <location>
        <begin position="216"/>
        <end position="229"/>
    </location>
</feature>
<name>A0ABD3I7B9_9MARC</name>
<feature type="region of interest" description="Disordered" evidence="1">
    <location>
        <begin position="175"/>
        <end position="243"/>
    </location>
</feature>
<dbReference type="PANTHER" id="PTHR33223:SF6">
    <property type="entry name" value="CCHC-TYPE DOMAIN-CONTAINING PROTEIN"/>
    <property type="match status" value="1"/>
</dbReference>
<keyword evidence="4" id="KW-1185">Reference proteome</keyword>
<organism evidence="3 4">
    <name type="scientific">Riccia sorocarpa</name>
    <dbReference type="NCBI Taxonomy" id="122646"/>
    <lineage>
        <taxon>Eukaryota</taxon>
        <taxon>Viridiplantae</taxon>
        <taxon>Streptophyta</taxon>
        <taxon>Embryophyta</taxon>
        <taxon>Marchantiophyta</taxon>
        <taxon>Marchantiopsida</taxon>
        <taxon>Marchantiidae</taxon>
        <taxon>Marchantiales</taxon>
        <taxon>Ricciaceae</taxon>
        <taxon>Riccia</taxon>
    </lineage>
</organism>
<dbReference type="EMBL" id="JBJQOH010000001">
    <property type="protein sequence ID" value="KAL3699573.1"/>
    <property type="molecule type" value="Genomic_DNA"/>
</dbReference>
<comment type="caution">
    <text evidence="3">The sequence shown here is derived from an EMBL/GenBank/DDBJ whole genome shotgun (WGS) entry which is preliminary data.</text>
</comment>
<feature type="compositionally biased region" description="Basic and acidic residues" evidence="1">
    <location>
        <begin position="481"/>
        <end position="491"/>
    </location>
</feature>